<dbReference type="OrthoDB" id="2691759at2"/>
<dbReference type="Proteomes" id="UP000036867">
    <property type="component" value="Unassembled WGS sequence"/>
</dbReference>
<evidence type="ECO:0000313" key="2">
    <source>
        <dbReference type="Proteomes" id="UP000036867"/>
    </source>
</evidence>
<keyword evidence="2" id="KW-1185">Reference proteome</keyword>
<accession>A0A0M0LG10</accession>
<evidence type="ECO:0000313" key="1">
    <source>
        <dbReference type="EMBL" id="KOO50005.1"/>
    </source>
</evidence>
<organism evidence="1 2">
    <name type="scientific">Viridibacillus arvi</name>
    <dbReference type="NCBI Taxonomy" id="263475"/>
    <lineage>
        <taxon>Bacteria</taxon>
        <taxon>Bacillati</taxon>
        <taxon>Bacillota</taxon>
        <taxon>Bacilli</taxon>
        <taxon>Bacillales</taxon>
        <taxon>Caryophanaceae</taxon>
        <taxon>Viridibacillus</taxon>
    </lineage>
</organism>
<name>A0A0M0LG10_9BACL</name>
<sequence length="98" mass="11463">MTKQNNTAICAIKYHLVERITGWFEQTTNRTTHHIHLYADSVSTAKNVFKLEHVHDMSYKPFSSGSGLFYLHTNQGVFMFEIEVDPTHFIQTYKRIRG</sequence>
<dbReference type="AlphaFoldDB" id="A0A0M0LG10"/>
<reference evidence="2" key="1">
    <citation type="submission" date="2015-08" db="EMBL/GenBank/DDBJ databases">
        <title>Fjat-10028 dsm 16317.</title>
        <authorList>
            <person name="Liu B."/>
            <person name="Wang J."/>
            <person name="Zhu Y."/>
            <person name="Liu G."/>
            <person name="Chen Q."/>
            <person name="Chen Z."/>
            <person name="Lan J."/>
            <person name="Che J."/>
            <person name="Ge C."/>
            <person name="Shi H."/>
            <person name="Pan Z."/>
            <person name="Liu X."/>
        </authorList>
    </citation>
    <scope>NUCLEOTIDE SEQUENCE [LARGE SCALE GENOMIC DNA]</scope>
    <source>
        <strain evidence="2">DSM 16317</strain>
    </source>
</reference>
<dbReference type="EMBL" id="LILB01000005">
    <property type="protein sequence ID" value="KOO50005.1"/>
    <property type="molecule type" value="Genomic_DNA"/>
</dbReference>
<protein>
    <submittedName>
        <fullName evidence="1">Uncharacterized protein</fullName>
    </submittedName>
</protein>
<dbReference type="STRING" id="263475.AMD00_17055"/>
<proteinExistence type="predicted"/>
<dbReference type="RefSeq" id="WP_053418186.1">
    <property type="nucleotide sequence ID" value="NZ_JBNNUM010000011.1"/>
</dbReference>
<dbReference type="GeneID" id="301137803"/>
<comment type="caution">
    <text evidence="1">The sequence shown here is derived from an EMBL/GenBank/DDBJ whole genome shotgun (WGS) entry which is preliminary data.</text>
</comment>
<gene>
    <name evidence="1" type="ORF">AMD00_17055</name>
</gene>